<accession>A0A2P1ED41</accession>
<dbReference type="InterPro" id="IPR008949">
    <property type="entry name" value="Isoprenoid_synthase_dom_sf"/>
</dbReference>
<reference evidence="1" key="1">
    <citation type="journal article" date="2018" name="Phytochemistry">
        <title>Biochemical characterization of microbial type terpene synthases in two closely related species of hornworts, Anthoceros punctatus and Anthoceros agrestis.</title>
        <authorList>
            <person name="Xiong W."/>
            <person name="Fu J."/>
            <person name="Kollner T.G."/>
            <person name="Chen X."/>
            <person name="Jia Q."/>
            <person name="Guo H."/>
            <person name="Qian P."/>
            <person name="Guo H."/>
            <person name="Wu G."/>
            <person name="Chen F."/>
        </authorList>
    </citation>
    <scope>NUCLEOTIDE SEQUENCE</scope>
</reference>
<proteinExistence type="evidence at transcript level"/>
<gene>
    <name evidence="1" type="primary">MTPSL1</name>
</gene>
<dbReference type="Gene3D" id="1.10.600.10">
    <property type="entry name" value="Farnesyl Diphosphate Synthase"/>
    <property type="match status" value="1"/>
</dbReference>
<organism evidence="1">
    <name type="scientific">Anthoceros agrestis</name>
    <dbReference type="NCBI Taxonomy" id="41834"/>
    <lineage>
        <taxon>Eukaryota</taxon>
        <taxon>Viridiplantae</taxon>
        <taxon>Streptophyta</taxon>
        <taxon>Embryophyta</taxon>
        <taxon>Anthocerotophyta</taxon>
        <taxon>Anthocerotopsida</taxon>
        <taxon>Anthocerotidae</taxon>
        <taxon>Anthocerotales</taxon>
        <taxon>Anthocerotaceae</taxon>
        <taxon>Anthoceros</taxon>
    </lineage>
</organism>
<dbReference type="SUPFAM" id="SSF48576">
    <property type="entry name" value="Terpenoid synthases"/>
    <property type="match status" value="1"/>
</dbReference>
<name>A0A2P1ED41_9EMBR</name>
<sequence length="408" mass="44976">MAPDPDQKLVVGAQMKDVTGTRTRWFSDPGPRDAAMAAAHQALASCKLDMDRIPTPSDIHLPLPASEYEKLADGSGHMAEWWRTVGVSRFVQARGLADLEARLEPFVVIGHYCVGFMFHSVVSSKLFDAMAGLTAALFMVDDLCFDEDLPEFRPGEVHRGDIAKARAFIRAWCQAVRADSADPPPGGSDVARLQAWAWGSARELKSLSTPDCFDAVMDTMDAYAEACLAMREDVDACTRDVEAYARVRGYNGACIPLCVMTETAVQEFLPEHVRAHPAVQKLAWAACFHVCFLNDIFSYDKDVAGADPGFAVFNLLAVLMRAEGMEPLQALRRSVEMVNAYSCAFLQAEKELPAEWDSPAVDSAVRRHVLALKELVCGHFYFATRCLPHRFRWPDFSPSDSPAHNAAV</sequence>
<dbReference type="EMBL" id="MF417641">
    <property type="protein sequence ID" value="AVL27456.1"/>
    <property type="molecule type" value="mRNA"/>
</dbReference>
<evidence type="ECO:0000313" key="1">
    <source>
        <dbReference type="EMBL" id="AVL27456.1"/>
    </source>
</evidence>
<dbReference type="Pfam" id="PF19086">
    <property type="entry name" value="Terpene_syn_C_2"/>
    <property type="match status" value="1"/>
</dbReference>
<dbReference type="AlphaFoldDB" id="A0A2P1ED41"/>
<protein>
    <submittedName>
        <fullName evidence="1">Terpine synthase-like protein MTPSL1</fullName>
    </submittedName>
</protein>